<accession>A0ABM1V1E5</accession>
<dbReference type="GeneID" id="114075263"/>
<keyword evidence="1" id="KW-1185">Reference proteome</keyword>
<dbReference type="RefSeq" id="XP_027769563.1">
    <property type="nucleotide sequence ID" value="XM_027913762.1"/>
</dbReference>
<protein>
    <submittedName>
        <fullName evidence="2">Uncharacterized protein LOC114075263</fullName>
    </submittedName>
</protein>
<organism evidence="1 2">
    <name type="scientific">Solanum pennellii</name>
    <name type="common">Tomato</name>
    <name type="synonym">Lycopersicon pennellii</name>
    <dbReference type="NCBI Taxonomy" id="28526"/>
    <lineage>
        <taxon>Eukaryota</taxon>
        <taxon>Viridiplantae</taxon>
        <taxon>Streptophyta</taxon>
        <taxon>Embryophyta</taxon>
        <taxon>Tracheophyta</taxon>
        <taxon>Spermatophyta</taxon>
        <taxon>Magnoliopsida</taxon>
        <taxon>eudicotyledons</taxon>
        <taxon>Gunneridae</taxon>
        <taxon>Pentapetalae</taxon>
        <taxon>asterids</taxon>
        <taxon>lamiids</taxon>
        <taxon>Solanales</taxon>
        <taxon>Solanaceae</taxon>
        <taxon>Solanoideae</taxon>
        <taxon>Solaneae</taxon>
        <taxon>Solanum</taxon>
        <taxon>Solanum subgen. Lycopersicon</taxon>
    </lineage>
</organism>
<reference evidence="1" key="1">
    <citation type="journal article" date="2014" name="Nat. Genet.">
        <title>The genome of the stress-tolerant wild tomato species Solanum pennellii.</title>
        <authorList>
            <person name="Bolger A."/>
            <person name="Scossa F."/>
            <person name="Bolger M.E."/>
            <person name="Lanz C."/>
            <person name="Maumus F."/>
            <person name="Tohge T."/>
            <person name="Quesneville H."/>
            <person name="Alseekh S."/>
            <person name="Sorensen I."/>
            <person name="Lichtenstein G."/>
            <person name="Fich E.A."/>
            <person name="Conte M."/>
            <person name="Keller H."/>
            <person name="Schneeberger K."/>
            <person name="Schwacke R."/>
            <person name="Ofner I."/>
            <person name="Vrebalov J."/>
            <person name="Xu Y."/>
            <person name="Osorio S."/>
            <person name="Aflitos S.A."/>
            <person name="Schijlen E."/>
            <person name="Jimenez-Gomez J.M."/>
            <person name="Ryngajllo M."/>
            <person name="Kimura S."/>
            <person name="Kumar R."/>
            <person name="Koenig D."/>
            <person name="Headland L.R."/>
            <person name="Maloof J.N."/>
            <person name="Sinha N."/>
            <person name="van Ham R.C."/>
            <person name="Lankhorst R.K."/>
            <person name="Mao L."/>
            <person name="Vogel A."/>
            <person name="Arsova B."/>
            <person name="Panstruga R."/>
            <person name="Fei Z."/>
            <person name="Rose J.K."/>
            <person name="Zamir D."/>
            <person name="Carrari F."/>
            <person name="Giovannoni J.J."/>
            <person name="Weigel D."/>
            <person name="Usadel B."/>
            <person name="Fernie A.R."/>
        </authorList>
    </citation>
    <scope>NUCLEOTIDE SEQUENCE [LARGE SCALE GENOMIC DNA]</scope>
    <source>
        <strain evidence="1">cv. LA0716</strain>
    </source>
</reference>
<proteinExistence type="predicted"/>
<evidence type="ECO:0000313" key="2">
    <source>
        <dbReference type="RefSeq" id="XP_027769563.1"/>
    </source>
</evidence>
<reference evidence="2" key="2">
    <citation type="submission" date="2025-08" db="UniProtKB">
        <authorList>
            <consortium name="RefSeq"/>
        </authorList>
    </citation>
    <scope>IDENTIFICATION</scope>
</reference>
<name>A0ABM1V1E5_SOLPN</name>
<dbReference type="Proteomes" id="UP000694930">
    <property type="component" value="Chromosome 12"/>
</dbReference>
<sequence length="286" mass="33548">MTSSYEMKSCRDIIPHMAPFSTINSAQMANDVEALKVAEKLTDEKKKRSIFRNVSFRIEPSKGEANYYTIYKPQKVSSDPAEERISDPYWLNHKYKEMLHEWYYTHKNKGCKYRSIVQVRNYIFEGFDKLKMEVDQETNEVIEVGVVKKCSKKRKEECSILKKETATKKQKINNYGTREVKEFLGDARNNLMNRDFKYKNKDIGMSKEESSQKSKIESSILGGKTETKDQIRKFIAKENYKKEYFLNNLNWCWARKVQNDGCNEGGRDIGDYNLVLLVETICYQSA</sequence>
<gene>
    <name evidence="2" type="primary">LOC114075263</name>
</gene>
<evidence type="ECO:0000313" key="1">
    <source>
        <dbReference type="Proteomes" id="UP000694930"/>
    </source>
</evidence>